<evidence type="ECO:0000256" key="1">
    <source>
        <dbReference type="SAM" id="SignalP"/>
    </source>
</evidence>
<protein>
    <submittedName>
        <fullName evidence="2">Uncharacterized protein</fullName>
    </submittedName>
</protein>
<sequence>MKLQLGLLTVATCVLGVAAGLSYENLLRHCLNAQDNSTYVSVEYASLTDIVDYVYGDCYPYQLGADLAQQAVFCRSVTCYSNPNPDCTGGAVPPIPVPVPAGLTLVNVADFVQYIGQGATCWPNALPI</sequence>
<evidence type="ECO:0000313" key="2">
    <source>
        <dbReference type="EMBL" id="KJA14534.1"/>
    </source>
</evidence>
<keyword evidence="1" id="KW-0732">Signal</keyword>
<dbReference type="EMBL" id="KN817675">
    <property type="protein sequence ID" value="KJA14534.1"/>
    <property type="molecule type" value="Genomic_DNA"/>
</dbReference>
<feature type="signal peptide" evidence="1">
    <location>
        <begin position="1"/>
        <end position="19"/>
    </location>
</feature>
<name>A0A0D2N5S6_HYPSF</name>
<dbReference type="AlphaFoldDB" id="A0A0D2N5S6"/>
<proteinExistence type="predicted"/>
<evidence type="ECO:0000313" key="3">
    <source>
        <dbReference type="Proteomes" id="UP000054270"/>
    </source>
</evidence>
<accession>A0A0D2N5S6</accession>
<gene>
    <name evidence="2" type="ORF">HYPSUDRAFT_72521</name>
</gene>
<dbReference type="OrthoDB" id="3536723at2759"/>
<keyword evidence="3" id="KW-1185">Reference proteome</keyword>
<feature type="chain" id="PRO_5002248340" evidence="1">
    <location>
        <begin position="20"/>
        <end position="128"/>
    </location>
</feature>
<reference evidence="3" key="1">
    <citation type="submission" date="2014-04" db="EMBL/GenBank/DDBJ databases">
        <title>Evolutionary Origins and Diversification of the Mycorrhizal Mutualists.</title>
        <authorList>
            <consortium name="DOE Joint Genome Institute"/>
            <consortium name="Mycorrhizal Genomics Consortium"/>
            <person name="Kohler A."/>
            <person name="Kuo A."/>
            <person name="Nagy L.G."/>
            <person name="Floudas D."/>
            <person name="Copeland A."/>
            <person name="Barry K.W."/>
            <person name="Cichocki N."/>
            <person name="Veneault-Fourrey C."/>
            <person name="LaButti K."/>
            <person name="Lindquist E.A."/>
            <person name="Lipzen A."/>
            <person name="Lundell T."/>
            <person name="Morin E."/>
            <person name="Murat C."/>
            <person name="Riley R."/>
            <person name="Ohm R."/>
            <person name="Sun H."/>
            <person name="Tunlid A."/>
            <person name="Henrissat B."/>
            <person name="Grigoriev I.V."/>
            <person name="Hibbett D.S."/>
            <person name="Martin F."/>
        </authorList>
    </citation>
    <scope>NUCLEOTIDE SEQUENCE [LARGE SCALE GENOMIC DNA]</scope>
    <source>
        <strain evidence="3">FD-334 SS-4</strain>
    </source>
</reference>
<dbReference type="Proteomes" id="UP000054270">
    <property type="component" value="Unassembled WGS sequence"/>
</dbReference>
<organism evidence="2 3">
    <name type="scientific">Hypholoma sublateritium (strain FD-334 SS-4)</name>
    <dbReference type="NCBI Taxonomy" id="945553"/>
    <lineage>
        <taxon>Eukaryota</taxon>
        <taxon>Fungi</taxon>
        <taxon>Dikarya</taxon>
        <taxon>Basidiomycota</taxon>
        <taxon>Agaricomycotina</taxon>
        <taxon>Agaricomycetes</taxon>
        <taxon>Agaricomycetidae</taxon>
        <taxon>Agaricales</taxon>
        <taxon>Agaricineae</taxon>
        <taxon>Strophariaceae</taxon>
        <taxon>Hypholoma</taxon>
    </lineage>
</organism>